<protein>
    <submittedName>
        <fullName evidence="2">26521_t:CDS:1</fullName>
    </submittedName>
</protein>
<reference evidence="2" key="1">
    <citation type="submission" date="2021-06" db="EMBL/GenBank/DDBJ databases">
        <authorList>
            <person name="Kallberg Y."/>
            <person name="Tangrot J."/>
            <person name="Rosling A."/>
        </authorList>
    </citation>
    <scope>NUCLEOTIDE SEQUENCE</scope>
    <source>
        <strain evidence="2">MA453B</strain>
    </source>
</reference>
<dbReference type="AlphaFoldDB" id="A0A9N9NIY0"/>
<organism evidence="2 3">
    <name type="scientific">Dentiscutata erythropus</name>
    <dbReference type="NCBI Taxonomy" id="1348616"/>
    <lineage>
        <taxon>Eukaryota</taxon>
        <taxon>Fungi</taxon>
        <taxon>Fungi incertae sedis</taxon>
        <taxon>Mucoromycota</taxon>
        <taxon>Glomeromycotina</taxon>
        <taxon>Glomeromycetes</taxon>
        <taxon>Diversisporales</taxon>
        <taxon>Gigasporaceae</taxon>
        <taxon>Dentiscutata</taxon>
    </lineage>
</organism>
<feature type="region of interest" description="Disordered" evidence="1">
    <location>
        <begin position="258"/>
        <end position="277"/>
    </location>
</feature>
<evidence type="ECO:0000313" key="3">
    <source>
        <dbReference type="Proteomes" id="UP000789405"/>
    </source>
</evidence>
<dbReference type="EMBL" id="CAJVPY010012863">
    <property type="protein sequence ID" value="CAG8737001.1"/>
    <property type="molecule type" value="Genomic_DNA"/>
</dbReference>
<accession>A0A9N9NIY0</accession>
<evidence type="ECO:0000313" key="2">
    <source>
        <dbReference type="EMBL" id="CAG8737001.1"/>
    </source>
</evidence>
<comment type="caution">
    <text evidence="2">The sequence shown here is derived from an EMBL/GenBank/DDBJ whole genome shotgun (WGS) entry which is preliminary data.</text>
</comment>
<sequence>MDIWDFIFSLIPDKAETKFNKAFNHYSSNVASIIIFSDIRIKPLASSPKFYDWVLRKFGADAPITAQCFNDLLETRVSLDIQLQASNFEVPIRMNQRTFKAICDTFKIYCNVKNFFLPSHLETISRSASHEILGPLFEHYLADLIGIEVTYQLPMESIEDLDIMQTEESNDMEIIENVLNGDQTISQNDQISSAKRKLETKEIKEIKELWKEKLEDMHYNSIYNGSGITNPFRNCLRIFVEEKLPYAEEKSKRINNCLSKRRKYSTKKSESDEDSKQ</sequence>
<name>A0A9N9NIY0_9GLOM</name>
<feature type="compositionally biased region" description="Basic and acidic residues" evidence="1">
    <location>
        <begin position="267"/>
        <end position="277"/>
    </location>
</feature>
<evidence type="ECO:0000256" key="1">
    <source>
        <dbReference type="SAM" id="MobiDB-lite"/>
    </source>
</evidence>
<keyword evidence="3" id="KW-1185">Reference proteome</keyword>
<gene>
    <name evidence="2" type="ORF">DERYTH_LOCUS15653</name>
</gene>
<dbReference type="Proteomes" id="UP000789405">
    <property type="component" value="Unassembled WGS sequence"/>
</dbReference>
<proteinExistence type="predicted"/>
<dbReference type="OrthoDB" id="2409904at2759"/>